<dbReference type="Proteomes" id="UP000580250">
    <property type="component" value="Unassembled WGS sequence"/>
</dbReference>
<comment type="caution">
    <text evidence="1">The sequence shown here is derived from an EMBL/GenBank/DDBJ whole genome shotgun (WGS) entry which is preliminary data.</text>
</comment>
<dbReference type="EMBL" id="CAJEWN010000207">
    <property type="protein sequence ID" value="CAD2172851.1"/>
    <property type="molecule type" value="Genomic_DNA"/>
</dbReference>
<dbReference type="AlphaFoldDB" id="A0A6V7VF81"/>
<evidence type="ECO:0000313" key="1">
    <source>
        <dbReference type="EMBL" id="CAD2172851.1"/>
    </source>
</evidence>
<gene>
    <name evidence="1" type="ORF">MENT_LOCUS24422</name>
</gene>
<organism evidence="1 2">
    <name type="scientific">Meloidogyne enterolobii</name>
    <name type="common">Root-knot nematode worm</name>
    <name type="synonym">Meloidogyne mayaguensis</name>
    <dbReference type="NCBI Taxonomy" id="390850"/>
    <lineage>
        <taxon>Eukaryota</taxon>
        <taxon>Metazoa</taxon>
        <taxon>Ecdysozoa</taxon>
        <taxon>Nematoda</taxon>
        <taxon>Chromadorea</taxon>
        <taxon>Rhabditida</taxon>
        <taxon>Tylenchina</taxon>
        <taxon>Tylenchomorpha</taxon>
        <taxon>Tylenchoidea</taxon>
        <taxon>Meloidogynidae</taxon>
        <taxon>Meloidogyninae</taxon>
        <taxon>Meloidogyne</taxon>
    </lineage>
</organism>
<name>A0A6V7VF81_MELEN</name>
<protein>
    <submittedName>
        <fullName evidence="1">Uncharacterized protein</fullName>
    </submittedName>
</protein>
<proteinExistence type="predicted"/>
<reference evidence="1 2" key="1">
    <citation type="submission" date="2020-08" db="EMBL/GenBank/DDBJ databases">
        <authorList>
            <person name="Koutsovoulos G."/>
            <person name="Danchin GJ E."/>
        </authorList>
    </citation>
    <scope>NUCLEOTIDE SEQUENCE [LARGE SCALE GENOMIC DNA]</scope>
</reference>
<sequence length="49" mass="5932">MNEFHANNKSNYQDCTSNSILNFRHVTDRQKKESLIEVNKKKQQKKNFF</sequence>
<evidence type="ECO:0000313" key="2">
    <source>
        <dbReference type="Proteomes" id="UP000580250"/>
    </source>
</evidence>
<accession>A0A6V7VF81</accession>